<dbReference type="InterPro" id="IPR011005">
    <property type="entry name" value="Dihydropteroate_synth-like_sf"/>
</dbReference>
<keyword evidence="7" id="KW-0460">Magnesium</keyword>
<dbReference type="EC" id="2.5.1.15" evidence="4"/>
<dbReference type="PROSITE" id="PS50972">
    <property type="entry name" value="PTERIN_BINDING"/>
    <property type="match status" value="1"/>
</dbReference>
<proteinExistence type="predicted"/>
<dbReference type="CDD" id="cd00739">
    <property type="entry name" value="DHPS"/>
    <property type="match status" value="1"/>
</dbReference>
<gene>
    <name evidence="10" type="ORF">UFOPK1599_00672</name>
</gene>
<evidence type="ECO:0000256" key="6">
    <source>
        <dbReference type="ARBA" id="ARBA00022723"/>
    </source>
</evidence>
<dbReference type="EMBL" id="CAEZTE010000028">
    <property type="protein sequence ID" value="CAB4562829.1"/>
    <property type="molecule type" value="Genomic_DNA"/>
</dbReference>
<evidence type="ECO:0000256" key="2">
    <source>
        <dbReference type="ARBA" id="ARBA00001946"/>
    </source>
</evidence>
<dbReference type="InterPro" id="IPR045031">
    <property type="entry name" value="DHP_synth-like"/>
</dbReference>
<protein>
    <recommendedName>
        <fullName evidence="4">dihydropteroate synthase</fullName>
        <ecNumber evidence="4">2.5.1.15</ecNumber>
    </recommendedName>
</protein>
<dbReference type="GO" id="GO:0005829">
    <property type="term" value="C:cytosol"/>
    <property type="evidence" value="ECO:0007669"/>
    <property type="project" value="TreeGrafter"/>
</dbReference>
<comment type="catalytic activity">
    <reaction evidence="1">
        <text>(7,8-dihydropterin-6-yl)methyl diphosphate + 4-aminobenzoate = 7,8-dihydropteroate + diphosphate</text>
        <dbReference type="Rhea" id="RHEA:19949"/>
        <dbReference type="ChEBI" id="CHEBI:17836"/>
        <dbReference type="ChEBI" id="CHEBI:17839"/>
        <dbReference type="ChEBI" id="CHEBI:33019"/>
        <dbReference type="ChEBI" id="CHEBI:72950"/>
        <dbReference type="EC" id="2.5.1.15"/>
    </reaction>
</comment>
<evidence type="ECO:0000256" key="4">
    <source>
        <dbReference type="ARBA" id="ARBA00012458"/>
    </source>
</evidence>
<dbReference type="InterPro" id="IPR006390">
    <property type="entry name" value="DHP_synth_dom"/>
</dbReference>
<dbReference type="FunFam" id="3.20.20.20:FF:000006">
    <property type="entry name" value="Dihydropteroate synthase"/>
    <property type="match status" value="1"/>
</dbReference>
<comment type="cofactor">
    <cofactor evidence="2">
        <name>Mg(2+)</name>
        <dbReference type="ChEBI" id="CHEBI:18420"/>
    </cofactor>
</comment>
<dbReference type="GO" id="GO:0046654">
    <property type="term" value="P:tetrahydrofolate biosynthetic process"/>
    <property type="evidence" value="ECO:0007669"/>
    <property type="project" value="TreeGrafter"/>
</dbReference>
<dbReference type="NCBIfam" id="TIGR01496">
    <property type="entry name" value="DHPS"/>
    <property type="match status" value="1"/>
</dbReference>
<dbReference type="InterPro" id="IPR000489">
    <property type="entry name" value="Pterin-binding_dom"/>
</dbReference>
<keyword evidence="5" id="KW-0808">Transferase</keyword>
<feature type="domain" description="Pterin-binding" evidence="9">
    <location>
        <begin position="4"/>
        <end position="258"/>
    </location>
</feature>
<evidence type="ECO:0000313" key="10">
    <source>
        <dbReference type="EMBL" id="CAB4562829.1"/>
    </source>
</evidence>
<dbReference type="GO" id="GO:0046656">
    <property type="term" value="P:folic acid biosynthetic process"/>
    <property type="evidence" value="ECO:0007669"/>
    <property type="project" value="UniProtKB-KW"/>
</dbReference>
<evidence type="ECO:0000256" key="1">
    <source>
        <dbReference type="ARBA" id="ARBA00000012"/>
    </source>
</evidence>
<dbReference type="Pfam" id="PF00809">
    <property type="entry name" value="Pterin_bind"/>
    <property type="match status" value="1"/>
</dbReference>
<accession>A0A6J6DJ11</accession>
<evidence type="ECO:0000259" key="9">
    <source>
        <dbReference type="PROSITE" id="PS50972"/>
    </source>
</evidence>
<organism evidence="10">
    <name type="scientific">freshwater metagenome</name>
    <dbReference type="NCBI Taxonomy" id="449393"/>
    <lineage>
        <taxon>unclassified sequences</taxon>
        <taxon>metagenomes</taxon>
        <taxon>ecological metagenomes</taxon>
    </lineage>
</organism>
<dbReference type="GO" id="GO:0046872">
    <property type="term" value="F:metal ion binding"/>
    <property type="evidence" value="ECO:0007669"/>
    <property type="project" value="UniProtKB-KW"/>
</dbReference>
<comment type="pathway">
    <text evidence="3">Cofactor biosynthesis; tetrahydrofolate biosynthesis; 7,8-dihydrofolate from 2-amino-4-hydroxy-6-hydroxymethyl-7,8-dihydropteridine diphosphate and 4-aminobenzoate: step 1/2.</text>
</comment>
<dbReference type="SUPFAM" id="SSF51717">
    <property type="entry name" value="Dihydropteroate synthetase-like"/>
    <property type="match status" value="1"/>
</dbReference>
<keyword evidence="8" id="KW-0289">Folate biosynthesis</keyword>
<dbReference type="PANTHER" id="PTHR20941:SF1">
    <property type="entry name" value="FOLIC ACID SYNTHESIS PROTEIN FOL1"/>
    <property type="match status" value="1"/>
</dbReference>
<keyword evidence="6" id="KW-0479">Metal-binding</keyword>
<evidence type="ECO:0000256" key="3">
    <source>
        <dbReference type="ARBA" id="ARBA00004763"/>
    </source>
</evidence>
<sequence length="265" mass="29350">MSKTLVMGILNITPDSFADGGKYFSKDAAINHGRRLITEGADIIDVGGESTRPGAERVSEDEELSRVIPVVEELVKDGAVISVDTMRANVAKEAIGKGASYINDVSGGLADEKMADVIAKNPKIQYILMHWRGHSKDMQSNTEYKDVVRDVKDELDERVISLINQGISTEQIILDPGIGFAKTSEHNWALLQNIERLQMLGYPLLVGVSRKRFLGELINSKEPDSREFATIALTTELARQQVWAVRTHSVKAHKDAISVIERLRK</sequence>
<dbReference type="PANTHER" id="PTHR20941">
    <property type="entry name" value="FOLATE SYNTHESIS PROTEINS"/>
    <property type="match status" value="1"/>
</dbReference>
<evidence type="ECO:0000256" key="8">
    <source>
        <dbReference type="ARBA" id="ARBA00022909"/>
    </source>
</evidence>
<dbReference type="PROSITE" id="PS00792">
    <property type="entry name" value="DHPS_1"/>
    <property type="match status" value="1"/>
</dbReference>
<dbReference type="PROSITE" id="PS00793">
    <property type="entry name" value="DHPS_2"/>
    <property type="match status" value="1"/>
</dbReference>
<dbReference type="AlphaFoldDB" id="A0A6J6DJ11"/>
<reference evidence="10" key="1">
    <citation type="submission" date="2020-05" db="EMBL/GenBank/DDBJ databases">
        <authorList>
            <person name="Chiriac C."/>
            <person name="Salcher M."/>
            <person name="Ghai R."/>
            <person name="Kavagutti S V."/>
        </authorList>
    </citation>
    <scope>NUCLEOTIDE SEQUENCE</scope>
</reference>
<dbReference type="Gene3D" id="3.20.20.20">
    <property type="entry name" value="Dihydropteroate synthase-like"/>
    <property type="match status" value="1"/>
</dbReference>
<evidence type="ECO:0000256" key="5">
    <source>
        <dbReference type="ARBA" id="ARBA00022679"/>
    </source>
</evidence>
<name>A0A6J6DJ11_9ZZZZ</name>
<evidence type="ECO:0000256" key="7">
    <source>
        <dbReference type="ARBA" id="ARBA00022842"/>
    </source>
</evidence>
<dbReference type="GO" id="GO:0004156">
    <property type="term" value="F:dihydropteroate synthase activity"/>
    <property type="evidence" value="ECO:0007669"/>
    <property type="project" value="UniProtKB-EC"/>
</dbReference>